<dbReference type="PANTHER" id="PTHR15237">
    <property type="entry name" value="DNA REPAIR PROTEIN RAD9"/>
    <property type="match status" value="1"/>
</dbReference>
<dbReference type="GO" id="GO:0000076">
    <property type="term" value="P:DNA replication checkpoint signaling"/>
    <property type="evidence" value="ECO:0007669"/>
    <property type="project" value="TreeGrafter"/>
</dbReference>
<keyword evidence="3" id="KW-1185">Reference proteome</keyword>
<dbReference type="OMA" id="YFSLWEF"/>
<organism evidence="2 3">
    <name type="scientific">Malassezia sympodialis (strain ATCC 42132)</name>
    <name type="common">Atopic eczema-associated yeast</name>
    <dbReference type="NCBI Taxonomy" id="1230383"/>
    <lineage>
        <taxon>Eukaryota</taxon>
        <taxon>Fungi</taxon>
        <taxon>Dikarya</taxon>
        <taxon>Basidiomycota</taxon>
        <taxon>Ustilaginomycotina</taxon>
        <taxon>Malasseziomycetes</taxon>
        <taxon>Malasseziales</taxon>
        <taxon>Malasseziaceae</taxon>
        <taxon>Malassezia</taxon>
    </lineage>
</organism>
<evidence type="ECO:0000256" key="1">
    <source>
        <dbReference type="SAM" id="MobiDB-lite"/>
    </source>
</evidence>
<name>A0A1M8AAI4_MALS4</name>
<dbReference type="Pfam" id="PF04139">
    <property type="entry name" value="Rad9"/>
    <property type="match status" value="1"/>
</dbReference>
<feature type="region of interest" description="Disordered" evidence="1">
    <location>
        <begin position="369"/>
        <end position="438"/>
    </location>
</feature>
<dbReference type="GO" id="GO:0030896">
    <property type="term" value="C:checkpoint clamp complex"/>
    <property type="evidence" value="ECO:0007669"/>
    <property type="project" value="InterPro"/>
</dbReference>
<protein>
    <recommendedName>
        <fullName evidence="4">DNA repair protein rad9</fullName>
    </recommendedName>
</protein>
<dbReference type="GO" id="GO:0071479">
    <property type="term" value="P:cellular response to ionizing radiation"/>
    <property type="evidence" value="ECO:0007669"/>
    <property type="project" value="TreeGrafter"/>
</dbReference>
<evidence type="ECO:0008006" key="4">
    <source>
        <dbReference type="Google" id="ProtNLM"/>
    </source>
</evidence>
<dbReference type="GO" id="GO:0006281">
    <property type="term" value="P:DNA repair"/>
    <property type="evidence" value="ECO:0007669"/>
    <property type="project" value="TreeGrafter"/>
</dbReference>
<dbReference type="AlphaFoldDB" id="A0A1M8AAI4"/>
<dbReference type="VEuPathDB" id="FungiDB:MSYG_3797"/>
<proteinExistence type="predicted"/>
<dbReference type="Gene3D" id="3.70.10.10">
    <property type="match status" value="1"/>
</dbReference>
<reference evidence="3" key="1">
    <citation type="journal article" date="2017" name="Nucleic Acids Res.">
        <title>Proteogenomics produces comprehensive and highly accurate protein-coding gene annotation in a complete genome assembly of Malassezia sympodialis.</title>
        <authorList>
            <person name="Zhu Y."/>
            <person name="Engstroem P.G."/>
            <person name="Tellgren-Roth C."/>
            <person name="Baudo C.D."/>
            <person name="Kennell J.C."/>
            <person name="Sun S."/>
            <person name="Billmyre R.B."/>
            <person name="Schroeder M.S."/>
            <person name="Andersson A."/>
            <person name="Holm T."/>
            <person name="Sigurgeirsson B."/>
            <person name="Wu G."/>
            <person name="Sankaranarayanan S.R."/>
            <person name="Siddharthan R."/>
            <person name="Sanyal K."/>
            <person name="Lundeberg J."/>
            <person name="Nystedt B."/>
            <person name="Boekhout T."/>
            <person name="Dawson T.L. Jr."/>
            <person name="Heitman J."/>
            <person name="Scheynius A."/>
            <person name="Lehtioe J."/>
        </authorList>
    </citation>
    <scope>NUCLEOTIDE SEQUENCE [LARGE SCALE GENOMIC DNA]</scope>
    <source>
        <strain evidence="3">ATCC 42132</strain>
    </source>
</reference>
<dbReference type="PANTHER" id="PTHR15237:SF0">
    <property type="entry name" value="CELL CYCLE CHECKPOINT CONTROL PROTEIN"/>
    <property type="match status" value="1"/>
</dbReference>
<gene>
    <name evidence="2" type="ORF">MSYG_3797</name>
</gene>
<dbReference type="OrthoDB" id="60092at2759"/>
<dbReference type="EMBL" id="LT671826">
    <property type="protein sequence ID" value="SHO79448.1"/>
    <property type="molecule type" value="Genomic_DNA"/>
</dbReference>
<accession>A0A1M8AAI4</accession>
<sequence length="438" mass="48622">MELVVAGDQIRPLTHALSCLYRLHDQCWISVYRGESSTHAAATPQVHLSAVNASGSAYGLFIFNKHFFEHIQLIDTELFECLIHLKPLLGIVRSRGHIRKCSIATGPPRHTERLAMTLHYDHGVRKHHNLTYEERPCLFPAVEADSPSRIIVDPHQAKEWTDYFLSTGKTGECSLHASPTQCALRCRIDGPLDGTLRSSIQSEVKAHIGEMIEYQVVSETTVYFSLWEFRAVIQTAELLGSTVQLEFAQGGDPLFLRLEPNETLRAEFILATTGEPHIQPAARKRPAGRETRRSSTRMAPVGSVPRTELPQEVPLQRTEELNPPTPLPQAHAQSQVASVPTQPVKYDPDDSEEDLLPVRVVRPKTEPLVLSDVAPAPSPQATVAPTPAEASGSRDEHPSTLFQESLDHSPPLPDSDSEEIPATQSTQPTKKRFEPLFL</sequence>
<feature type="region of interest" description="Disordered" evidence="1">
    <location>
        <begin position="275"/>
        <end position="356"/>
    </location>
</feature>
<feature type="compositionally biased region" description="Polar residues" evidence="1">
    <location>
        <begin position="331"/>
        <end position="341"/>
    </location>
</feature>
<evidence type="ECO:0000313" key="3">
    <source>
        <dbReference type="Proteomes" id="UP000186303"/>
    </source>
</evidence>
<dbReference type="STRING" id="1230383.A0A1M8AAI4"/>
<dbReference type="Proteomes" id="UP000186303">
    <property type="component" value="Chromosome 6"/>
</dbReference>
<evidence type="ECO:0000313" key="2">
    <source>
        <dbReference type="EMBL" id="SHO79448.1"/>
    </source>
</evidence>
<dbReference type="InterPro" id="IPR007268">
    <property type="entry name" value="Rad9/Ddc1"/>
</dbReference>
<dbReference type="GO" id="GO:0031573">
    <property type="term" value="P:mitotic intra-S DNA damage checkpoint signaling"/>
    <property type="evidence" value="ECO:0007669"/>
    <property type="project" value="TreeGrafter"/>
</dbReference>